<dbReference type="InterPro" id="IPR002104">
    <property type="entry name" value="Integrase_catalytic"/>
</dbReference>
<dbReference type="InterPro" id="IPR013762">
    <property type="entry name" value="Integrase-like_cat_sf"/>
</dbReference>
<protein>
    <submittedName>
        <fullName evidence="6">Integrase</fullName>
    </submittedName>
</protein>
<dbReference type="RefSeq" id="WP_094010596.1">
    <property type="nucleotide sequence ID" value="NZ_FOEQ01000002.1"/>
</dbReference>
<sequence>MAYIVRRQSVYYLNLRLPKHLFPKRQTLRVCLRVQQRQTAMFIACSLAQQVHSHLAEHPLTAPETLRALCTSWRDSIPRLSVQSAPRKVTDPTAAPRSDGPTLAALSKMYIDEGKRGGTWRQGSIDDVERALADLFELMGDMASDAFDVQQARLLKDRLSRCPQYFGLRPEFKGKTLKQVVESGATYKTITAVTVNNRLRKLTAFMNWCKSNGYMTDNPLAGMKVMTGSAKEARLSFDREDLVALLDLDLLRAEARKHPWRFWLPLLGRATGCRLEELCQLRVDDIIEHQGIPCVRIDDKREGQQLKNASSRRVLPLHPALIDIGLLEHVESVRVTGTDRLFPQLEAVRGKLGHAPSKWFGRYKMKLGITDQRKTFHSFRHTLIDDLREAGVQDSLIKRIAGHEDGAVTFSIYGSRSPLKAMLEAMVQIKL</sequence>
<dbReference type="InterPro" id="IPR050090">
    <property type="entry name" value="Tyrosine_recombinase_XerCD"/>
</dbReference>
<dbReference type="GO" id="GO:0006310">
    <property type="term" value="P:DNA recombination"/>
    <property type="evidence" value="ECO:0007669"/>
    <property type="project" value="UniProtKB-KW"/>
</dbReference>
<evidence type="ECO:0000256" key="4">
    <source>
        <dbReference type="ARBA" id="ARBA00023172"/>
    </source>
</evidence>
<keyword evidence="3" id="KW-0238">DNA-binding</keyword>
<comment type="similarity">
    <text evidence="1">Belongs to the 'phage' integrase family.</text>
</comment>
<evidence type="ECO:0000256" key="1">
    <source>
        <dbReference type="ARBA" id="ARBA00008857"/>
    </source>
</evidence>
<dbReference type="PROSITE" id="PS51898">
    <property type="entry name" value="TYR_RECOMBINASE"/>
    <property type="match status" value="1"/>
</dbReference>
<dbReference type="GO" id="GO:0003677">
    <property type="term" value="F:DNA binding"/>
    <property type="evidence" value="ECO:0007669"/>
    <property type="project" value="UniProtKB-KW"/>
</dbReference>
<evidence type="ECO:0000256" key="2">
    <source>
        <dbReference type="ARBA" id="ARBA00022908"/>
    </source>
</evidence>
<evidence type="ECO:0000259" key="5">
    <source>
        <dbReference type="PROSITE" id="PS51898"/>
    </source>
</evidence>
<dbReference type="Gene3D" id="1.10.150.130">
    <property type="match status" value="1"/>
</dbReference>
<dbReference type="InterPro" id="IPR011010">
    <property type="entry name" value="DNA_brk_join_enz"/>
</dbReference>
<keyword evidence="2" id="KW-0229">DNA integration</keyword>
<dbReference type="Pfam" id="PF00589">
    <property type="entry name" value="Phage_integrase"/>
    <property type="match status" value="1"/>
</dbReference>
<accession>A0A1H9F3M8</accession>
<organism evidence="6 7">
    <name type="scientific">Pseudomonas soli</name>
    <dbReference type="NCBI Taxonomy" id="1306993"/>
    <lineage>
        <taxon>Bacteria</taxon>
        <taxon>Pseudomonadati</taxon>
        <taxon>Pseudomonadota</taxon>
        <taxon>Gammaproteobacteria</taxon>
        <taxon>Pseudomonadales</taxon>
        <taxon>Pseudomonadaceae</taxon>
        <taxon>Pseudomonas</taxon>
    </lineage>
</organism>
<evidence type="ECO:0000313" key="6">
    <source>
        <dbReference type="EMBL" id="SEQ32552.1"/>
    </source>
</evidence>
<dbReference type="GO" id="GO:0015074">
    <property type="term" value="P:DNA integration"/>
    <property type="evidence" value="ECO:0007669"/>
    <property type="project" value="UniProtKB-KW"/>
</dbReference>
<gene>
    <name evidence="6" type="ORF">SAMN05216230_102428</name>
</gene>
<dbReference type="EMBL" id="FOEQ01000002">
    <property type="protein sequence ID" value="SEQ32552.1"/>
    <property type="molecule type" value="Genomic_DNA"/>
</dbReference>
<keyword evidence="4" id="KW-0233">DNA recombination</keyword>
<name>A0A1H9F3M8_9PSED</name>
<dbReference type="PANTHER" id="PTHR30349">
    <property type="entry name" value="PHAGE INTEGRASE-RELATED"/>
    <property type="match status" value="1"/>
</dbReference>
<dbReference type="CDD" id="cd01184">
    <property type="entry name" value="INT_C_like_1"/>
    <property type="match status" value="1"/>
</dbReference>
<dbReference type="Gene3D" id="1.10.443.10">
    <property type="entry name" value="Intergrase catalytic core"/>
    <property type="match status" value="1"/>
</dbReference>
<dbReference type="SUPFAM" id="SSF56349">
    <property type="entry name" value="DNA breaking-rejoining enzymes"/>
    <property type="match status" value="1"/>
</dbReference>
<feature type="domain" description="Tyr recombinase" evidence="5">
    <location>
        <begin position="232"/>
        <end position="428"/>
    </location>
</feature>
<evidence type="ECO:0000313" key="7">
    <source>
        <dbReference type="Proteomes" id="UP000199221"/>
    </source>
</evidence>
<dbReference type="AlphaFoldDB" id="A0A1H9F3M8"/>
<dbReference type="Proteomes" id="UP000199221">
    <property type="component" value="Unassembled WGS sequence"/>
</dbReference>
<proteinExistence type="inferred from homology"/>
<dbReference type="PANTHER" id="PTHR30349:SF41">
    <property type="entry name" value="INTEGRASE_RECOMBINASE PROTEIN MJ0367-RELATED"/>
    <property type="match status" value="1"/>
</dbReference>
<reference evidence="6 7" key="1">
    <citation type="submission" date="2016-10" db="EMBL/GenBank/DDBJ databases">
        <authorList>
            <person name="de Groot N.N."/>
        </authorList>
    </citation>
    <scope>NUCLEOTIDE SEQUENCE [LARGE SCALE GENOMIC DNA]</scope>
    <source>
        <strain evidence="6 7">LMG 27941</strain>
    </source>
</reference>
<dbReference type="InterPro" id="IPR010998">
    <property type="entry name" value="Integrase_recombinase_N"/>
</dbReference>
<evidence type="ECO:0000256" key="3">
    <source>
        <dbReference type="ARBA" id="ARBA00023125"/>
    </source>
</evidence>